<keyword evidence="5" id="KW-0547">Nucleotide-binding</keyword>
<dbReference type="InterPro" id="IPR014362">
    <property type="entry name" value="Glu_DH"/>
</dbReference>
<dbReference type="EMBL" id="CP000084">
    <property type="protein sequence ID" value="AAZ21994.1"/>
    <property type="molecule type" value="Genomic_DNA"/>
</dbReference>
<dbReference type="GO" id="GO:0006538">
    <property type="term" value="P:L-glutamate catabolic process"/>
    <property type="evidence" value="ECO:0007669"/>
    <property type="project" value="TreeGrafter"/>
</dbReference>
<dbReference type="PANTHER" id="PTHR11606">
    <property type="entry name" value="GLUTAMATE DEHYDROGENASE"/>
    <property type="match status" value="1"/>
</dbReference>
<dbReference type="Gene3D" id="3.40.50.720">
    <property type="entry name" value="NAD(P)-binding Rossmann-like Domain"/>
    <property type="match status" value="1"/>
</dbReference>
<evidence type="ECO:0000313" key="10">
    <source>
        <dbReference type="Proteomes" id="UP000002528"/>
    </source>
</evidence>
<dbReference type="PRINTS" id="PR00082">
    <property type="entry name" value="GLFDHDRGNASE"/>
</dbReference>
<dbReference type="Pfam" id="PF02812">
    <property type="entry name" value="ELFV_dehydrog_N"/>
    <property type="match status" value="1"/>
</dbReference>
<dbReference type="GO" id="GO:0004352">
    <property type="term" value="F:glutamate dehydrogenase (NAD+) activity"/>
    <property type="evidence" value="ECO:0007669"/>
    <property type="project" value="TreeGrafter"/>
</dbReference>
<keyword evidence="2 3" id="KW-0560">Oxidoreductase</keyword>
<dbReference type="SMART" id="SM00839">
    <property type="entry name" value="ELFV_dehydrog"/>
    <property type="match status" value="1"/>
</dbReference>
<feature type="binding site" evidence="5">
    <location>
        <position position="65"/>
    </location>
    <ligand>
        <name>substrate</name>
    </ligand>
</feature>
<feature type="binding site" evidence="5">
    <location>
        <position position="189"/>
    </location>
    <ligand>
        <name>NAD(+)</name>
        <dbReference type="ChEBI" id="CHEBI:57540"/>
    </ligand>
</feature>
<dbReference type="InterPro" id="IPR006096">
    <property type="entry name" value="Glu/Leu/Phe/Val/Trp_DH_C"/>
</dbReference>
<accession>Q4FLE4</accession>
<dbReference type="SUPFAM" id="SSF53223">
    <property type="entry name" value="Aminoacid dehydrogenase-like, N-terminal domain"/>
    <property type="match status" value="1"/>
</dbReference>
<feature type="binding site" evidence="5">
    <location>
        <position position="228"/>
    </location>
    <ligand>
        <name>NAD(+)</name>
        <dbReference type="ChEBI" id="CHEBI:57540"/>
    </ligand>
</feature>
<dbReference type="STRING" id="335992.SAR11_1187"/>
<evidence type="ECO:0000256" key="2">
    <source>
        <dbReference type="ARBA" id="ARBA00023002"/>
    </source>
</evidence>
<evidence type="ECO:0000256" key="3">
    <source>
        <dbReference type="PIRNR" id="PIRNR000185"/>
    </source>
</evidence>
<feature type="binding site" evidence="5">
    <location>
        <position position="89"/>
    </location>
    <ligand>
        <name>substrate</name>
    </ligand>
</feature>
<dbReference type="InterPro" id="IPR046346">
    <property type="entry name" value="Aminoacid_DH-like_N_sf"/>
</dbReference>
<dbReference type="InterPro" id="IPR036291">
    <property type="entry name" value="NAD(P)-bd_dom_sf"/>
</dbReference>
<dbReference type="Proteomes" id="UP000002528">
    <property type="component" value="Chromosome"/>
</dbReference>
<evidence type="ECO:0000256" key="4">
    <source>
        <dbReference type="PIRSR" id="PIRSR000185-1"/>
    </source>
</evidence>
<dbReference type="SUPFAM" id="SSF51735">
    <property type="entry name" value="NAD(P)-binding Rossmann-fold domains"/>
    <property type="match status" value="1"/>
</dbReference>
<dbReference type="KEGG" id="pub:SAR11_1187"/>
<comment type="similarity">
    <text evidence="1 3 7">Belongs to the Glu/Leu/Phe/Val dehydrogenases family.</text>
</comment>
<keyword evidence="10" id="KW-1185">Reference proteome</keyword>
<feature type="binding site" evidence="5">
    <location>
        <position position="358"/>
    </location>
    <ligand>
        <name>substrate</name>
    </ligand>
</feature>
<dbReference type="Pfam" id="PF00208">
    <property type="entry name" value="ELFV_dehydrog"/>
    <property type="match status" value="1"/>
</dbReference>
<dbReference type="GO" id="GO:0000166">
    <property type="term" value="F:nucleotide binding"/>
    <property type="evidence" value="ECO:0007669"/>
    <property type="project" value="UniProtKB-KW"/>
</dbReference>
<feature type="active site" description="Proton donor" evidence="4">
    <location>
        <position position="101"/>
    </location>
</feature>
<dbReference type="CDD" id="cd01076">
    <property type="entry name" value="NAD_bind_1_Glu_DH"/>
    <property type="match status" value="1"/>
</dbReference>
<evidence type="ECO:0000313" key="9">
    <source>
        <dbReference type="EMBL" id="AAZ21994.1"/>
    </source>
</evidence>
<evidence type="ECO:0000256" key="5">
    <source>
        <dbReference type="PIRSR" id="PIRSR000185-2"/>
    </source>
</evidence>
<proteinExistence type="inferred from homology"/>
<dbReference type="eggNOG" id="COG0334">
    <property type="taxonomic scope" value="Bacteria"/>
</dbReference>
<sequence>MSFKDNVNLHVDKSAKLLNFSDDLLEHLKSIHSLIKVNVGVVLDGKINNFTGWRAVHSEHILPTKGGLRYSETVDQDDTEALASLMTYKCAIVNIPFGGAKGGLKINPKNYTMPQLREITKAFASKLINKGFISPALNVPAPDVGTSEREMEWILETYKTLKPDDINYRGCVTGKPLHRGGIAGRTEATGRGIEEVVREIFRHEDVVKEAGLKNELKDNEIIVQGFGNVGSNLAKHLYNRDNAKIIAIGEYDGYLYNKKGIDINALIEFYKTNKTINNPKLGKFKNNPSELLELDCDILIPAALENAITIDNVDKIKTKLIIEAANGPISFEADQKLFEKGVMIIPDIYVNAGGVVVSYFEWVKDISHIRFGRVEKRFQEQKILDIIDLIDKKTNTKTDFDTIKKIIHGADEEDLAFSGLEDSMRNAFIEIYNAKKQIKKSFRDSAYYVSLKKIRNFYTVEGFPKR</sequence>
<dbReference type="GeneID" id="66295683"/>
<dbReference type="OrthoDB" id="9803297at2"/>
<organism evidence="9 10">
    <name type="scientific">Pelagibacter ubique (strain HTCC1062)</name>
    <dbReference type="NCBI Taxonomy" id="335992"/>
    <lineage>
        <taxon>Bacteria</taxon>
        <taxon>Pseudomonadati</taxon>
        <taxon>Pseudomonadota</taxon>
        <taxon>Alphaproteobacteria</taxon>
        <taxon>Candidatus Pelagibacterales</taxon>
        <taxon>Candidatus Pelagibacteraceae</taxon>
        <taxon>Candidatus Pelagibacter</taxon>
    </lineage>
</organism>
<dbReference type="InterPro" id="IPR006097">
    <property type="entry name" value="Glu/Leu/Phe/Val/Trp_DH_dimer"/>
</dbReference>
<dbReference type="Gene3D" id="3.40.50.10860">
    <property type="entry name" value="Leucine Dehydrogenase, chain A, domain 1"/>
    <property type="match status" value="1"/>
</dbReference>
<dbReference type="AlphaFoldDB" id="Q4FLE4"/>
<dbReference type="InterPro" id="IPR033922">
    <property type="entry name" value="NAD_bind_Glu_DH"/>
</dbReference>
<dbReference type="PROSITE" id="PS00074">
    <property type="entry name" value="GLFV_DEHYDROGENASE"/>
    <property type="match status" value="1"/>
</dbReference>
<keyword evidence="5" id="KW-0520">NAD</keyword>
<feature type="site" description="Important for catalysis" evidence="6">
    <location>
        <position position="143"/>
    </location>
</feature>
<evidence type="ECO:0000259" key="8">
    <source>
        <dbReference type="SMART" id="SM00839"/>
    </source>
</evidence>
<protein>
    <recommendedName>
        <fullName evidence="3">Glutamate dehydrogenase</fullName>
    </recommendedName>
</protein>
<reference evidence="9 10" key="1">
    <citation type="journal article" date="2005" name="Science">
        <title>Genome streamlining in a cosmopolitan oceanic bacterium.</title>
        <authorList>
            <person name="Giovannoni S.J."/>
            <person name="Tripp H.J."/>
            <person name="Givan S."/>
            <person name="Podar M."/>
            <person name="Vergin K.L."/>
            <person name="Baptista D."/>
            <person name="Bibbs L."/>
            <person name="Eads J."/>
            <person name="Richardson T.H."/>
            <person name="Noordewier M."/>
            <person name="Rappe M.S."/>
            <person name="Short J.M."/>
            <person name="Carrington J.C."/>
            <person name="Mathur E.J."/>
        </authorList>
    </citation>
    <scope>NUCLEOTIDE SEQUENCE [LARGE SCALE GENOMIC DNA]</scope>
    <source>
        <strain evidence="9 10">HTCC1062</strain>
    </source>
</reference>
<gene>
    <name evidence="9" type="primary">gdhA</name>
    <name evidence="9" type="ordered locus">SAR11_1187</name>
</gene>
<dbReference type="PANTHER" id="PTHR11606:SF13">
    <property type="entry name" value="GLUTAMATE DEHYDROGENASE 1, MITOCHONDRIAL"/>
    <property type="match status" value="1"/>
</dbReference>
<evidence type="ECO:0000256" key="1">
    <source>
        <dbReference type="ARBA" id="ARBA00006382"/>
    </source>
</evidence>
<dbReference type="HOGENOM" id="CLU_025763_1_0_5"/>
<feature type="domain" description="Glutamate/phenylalanine/leucine/valine/L-tryptophan dehydrogenase C-terminal" evidence="8">
    <location>
        <begin position="182"/>
        <end position="462"/>
    </location>
</feature>
<dbReference type="RefSeq" id="WP_011282204.1">
    <property type="nucleotide sequence ID" value="NC_007205.1"/>
</dbReference>
<dbReference type="PIRSF" id="PIRSF000185">
    <property type="entry name" value="Glu_DH"/>
    <property type="match status" value="1"/>
</dbReference>
<evidence type="ECO:0000256" key="7">
    <source>
        <dbReference type="RuleBase" id="RU004417"/>
    </source>
</evidence>
<dbReference type="InterPro" id="IPR006095">
    <property type="entry name" value="Glu/Leu/Phe/Val/Trp_DH"/>
</dbReference>
<name>Q4FLE4_PELUB</name>
<dbReference type="InterPro" id="IPR033524">
    <property type="entry name" value="Glu/Leu/Phe/Val_DH_AS"/>
</dbReference>
<evidence type="ECO:0000256" key="6">
    <source>
        <dbReference type="PIRSR" id="PIRSR000185-3"/>
    </source>
</evidence>